<dbReference type="Gene3D" id="3.40.50.720">
    <property type="entry name" value="NAD(P)-binding Rossmann-like Domain"/>
    <property type="match status" value="1"/>
</dbReference>
<comment type="similarity">
    <text evidence="1 3">Belongs to the short-chain dehydrogenases/reductases (SDR) family.</text>
</comment>
<organism evidence="5 6">
    <name type="scientific">Acetobacter garciniae</name>
    <dbReference type="NCBI Taxonomy" id="2817435"/>
    <lineage>
        <taxon>Bacteria</taxon>
        <taxon>Pseudomonadati</taxon>
        <taxon>Pseudomonadota</taxon>
        <taxon>Alphaproteobacteria</taxon>
        <taxon>Acetobacterales</taxon>
        <taxon>Acetobacteraceae</taxon>
        <taxon>Acetobacter</taxon>
    </lineage>
</organism>
<dbReference type="Proteomes" id="UP000664073">
    <property type="component" value="Unassembled WGS sequence"/>
</dbReference>
<name>A0A939KMM1_9PROT</name>
<evidence type="ECO:0000256" key="1">
    <source>
        <dbReference type="ARBA" id="ARBA00006484"/>
    </source>
</evidence>
<accession>A0A939KMM1</accession>
<dbReference type="InterPro" id="IPR036291">
    <property type="entry name" value="NAD(P)-bd_dom_sf"/>
</dbReference>
<sequence>MTSDSSLPKASSPRTILVTGGSSGLGLATCHALADAGNTAIGIVDINAEATEAALAELRAKGVPCAAAVGDITTRDSAEALTAEIVKALGGLTGLVNCAGVYPRRPILDITDADWDFSFSVNVRGLYNMTIAAVARMEGNAPVRNIRGRVLNVSSIDAFKPHPKNAHYAAMKAAVVSLTRSLGLELAPKGILVNGIAPAGIATAKAHAAGFVPELTAQSAIGRAAEPEDIADVIAFMMSDANRYMVGETVVTAGGYYIP</sequence>
<dbReference type="PRINTS" id="PR00081">
    <property type="entry name" value="GDHRDH"/>
</dbReference>
<dbReference type="RefSeq" id="WP_207846135.1">
    <property type="nucleotide sequence ID" value="NZ_JAFVMH010000004.1"/>
</dbReference>
<evidence type="ECO:0000313" key="6">
    <source>
        <dbReference type="Proteomes" id="UP000664073"/>
    </source>
</evidence>
<feature type="domain" description="Ketoreductase" evidence="4">
    <location>
        <begin position="14"/>
        <end position="199"/>
    </location>
</feature>
<dbReference type="PRINTS" id="PR00080">
    <property type="entry name" value="SDRFAMILY"/>
</dbReference>
<dbReference type="InterPro" id="IPR057326">
    <property type="entry name" value="KR_dom"/>
</dbReference>
<protein>
    <submittedName>
        <fullName evidence="5">SDR family oxidoreductase</fullName>
    </submittedName>
</protein>
<dbReference type="FunFam" id="3.40.50.720:FF:000084">
    <property type="entry name" value="Short-chain dehydrogenase reductase"/>
    <property type="match status" value="1"/>
</dbReference>
<dbReference type="AlphaFoldDB" id="A0A939KMM1"/>
<comment type="caution">
    <text evidence="5">The sequence shown here is derived from an EMBL/GenBank/DDBJ whole genome shotgun (WGS) entry which is preliminary data.</text>
</comment>
<dbReference type="SUPFAM" id="SSF51735">
    <property type="entry name" value="NAD(P)-binding Rossmann-fold domains"/>
    <property type="match status" value="1"/>
</dbReference>
<evidence type="ECO:0000256" key="2">
    <source>
        <dbReference type="ARBA" id="ARBA00023002"/>
    </source>
</evidence>
<evidence type="ECO:0000313" key="5">
    <source>
        <dbReference type="EMBL" id="MBO1325478.1"/>
    </source>
</evidence>
<evidence type="ECO:0000256" key="3">
    <source>
        <dbReference type="RuleBase" id="RU000363"/>
    </source>
</evidence>
<evidence type="ECO:0000259" key="4">
    <source>
        <dbReference type="SMART" id="SM00822"/>
    </source>
</evidence>
<dbReference type="GO" id="GO:0016616">
    <property type="term" value="F:oxidoreductase activity, acting on the CH-OH group of donors, NAD or NADP as acceptor"/>
    <property type="evidence" value="ECO:0007669"/>
    <property type="project" value="TreeGrafter"/>
</dbReference>
<dbReference type="PANTHER" id="PTHR42760:SF133">
    <property type="entry name" value="3-OXOACYL-[ACYL-CARRIER-PROTEIN] REDUCTASE"/>
    <property type="match status" value="1"/>
</dbReference>
<dbReference type="SMART" id="SM00822">
    <property type="entry name" value="PKS_KR"/>
    <property type="match status" value="1"/>
</dbReference>
<dbReference type="CDD" id="cd05233">
    <property type="entry name" value="SDR_c"/>
    <property type="match status" value="1"/>
</dbReference>
<reference evidence="5" key="1">
    <citation type="submission" date="2021-03" db="EMBL/GenBank/DDBJ databases">
        <title>The complete genome sequence of Acetobacter sp. TBRC 12339.</title>
        <authorList>
            <person name="Charoenyingcharoen P."/>
            <person name="Yukphan P."/>
        </authorList>
    </citation>
    <scope>NUCLEOTIDE SEQUENCE</scope>
    <source>
        <strain evidence="5">TBRC 12339</strain>
    </source>
</reference>
<dbReference type="GO" id="GO:0048038">
    <property type="term" value="F:quinone binding"/>
    <property type="evidence" value="ECO:0007669"/>
    <property type="project" value="TreeGrafter"/>
</dbReference>
<keyword evidence="2" id="KW-0560">Oxidoreductase</keyword>
<dbReference type="PANTHER" id="PTHR42760">
    <property type="entry name" value="SHORT-CHAIN DEHYDROGENASES/REDUCTASES FAMILY MEMBER"/>
    <property type="match status" value="1"/>
</dbReference>
<keyword evidence="6" id="KW-1185">Reference proteome</keyword>
<gene>
    <name evidence="5" type="ORF">J2D77_09985</name>
</gene>
<dbReference type="EMBL" id="JAFVMH010000004">
    <property type="protein sequence ID" value="MBO1325478.1"/>
    <property type="molecule type" value="Genomic_DNA"/>
</dbReference>
<dbReference type="InterPro" id="IPR002347">
    <property type="entry name" value="SDR_fam"/>
</dbReference>
<proteinExistence type="inferred from homology"/>
<dbReference type="GO" id="GO:0006633">
    <property type="term" value="P:fatty acid biosynthetic process"/>
    <property type="evidence" value="ECO:0007669"/>
    <property type="project" value="TreeGrafter"/>
</dbReference>
<dbReference type="Pfam" id="PF00106">
    <property type="entry name" value="adh_short"/>
    <property type="match status" value="1"/>
</dbReference>